<gene>
    <name evidence="1" type="ORF">PDM28_02130</name>
</gene>
<dbReference type="EMBL" id="CP115543">
    <property type="protein sequence ID" value="WNH49151.1"/>
    <property type="molecule type" value="Genomic_DNA"/>
</dbReference>
<accession>A0ABY9YE54</accession>
<reference evidence="1 2" key="1">
    <citation type="submission" date="2022-12" db="EMBL/GenBank/DDBJ databases">
        <title>Two new species, Stenotrophomonas aracearum and Stenotrophomonas oahuensis, isolated from Anthurium (Araceae family) in Hawaii.</title>
        <authorList>
            <person name="Chunag S.C."/>
            <person name="Dobhal S."/>
            <person name="Alvarez A."/>
            <person name="Arif M."/>
        </authorList>
    </citation>
    <scope>NUCLEOTIDE SEQUENCE [LARGE SCALE GENOMIC DNA]</scope>
    <source>
        <strain evidence="1 2">A5588</strain>
    </source>
</reference>
<sequence>MRNLEQIHRSFSASRMQTYEAAASLAPCRIHPFELYQWNMQVSGAFMLPLHTCEIITRNAVAEALSLRHGPSWPWQESFRLSLPSSTGGFNARDELRRAASGCSSTASVVAGLRFAFWQQMFTQRFDQSLWAKTMRTVLPGSPDPAHRTRARAFTDLERVRQLRNRIAHHEPIFGRDLDEDLMTIARVVGLRCPHVGQWMRNHETVSEVLRRRPGLPTPPATSPCPSAG</sequence>
<organism evidence="1 2">
    <name type="scientific">Stenotrophomonas aracearum</name>
    <dbReference type="NCBI Taxonomy" id="3003272"/>
    <lineage>
        <taxon>Bacteria</taxon>
        <taxon>Pseudomonadati</taxon>
        <taxon>Pseudomonadota</taxon>
        <taxon>Gammaproteobacteria</taxon>
        <taxon>Lysobacterales</taxon>
        <taxon>Lysobacteraceae</taxon>
        <taxon>Stenotrophomonas</taxon>
    </lineage>
</organism>
<evidence type="ECO:0008006" key="3">
    <source>
        <dbReference type="Google" id="ProtNLM"/>
    </source>
</evidence>
<protein>
    <recommendedName>
        <fullName evidence="3">Abi-like protein</fullName>
    </recommendedName>
</protein>
<evidence type="ECO:0000313" key="1">
    <source>
        <dbReference type="EMBL" id="WNH49151.1"/>
    </source>
</evidence>
<dbReference type="RefSeq" id="WP_311183628.1">
    <property type="nucleotide sequence ID" value="NZ_CP115543.1"/>
</dbReference>
<keyword evidence="2" id="KW-1185">Reference proteome</keyword>
<proteinExistence type="predicted"/>
<dbReference type="Proteomes" id="UP001305421">
    <property type="component" value="Chromosome"/>
</dbReference>
<evidence type="ECO:0000313" key="2">
    <source>
        <dbReference type="Proteomes" id="UP001305421"/>
    </source>
</evidence>
<name>A0ABY9YE54_9GAMM</name>